<dbReference type="EMBL" id="BSOR01000006">
    <property type="protein sequence ID" value="GLR62869.1"/>
    <property type="molecule type" value="Genomic_DNA"/>
</dbReference>
<evidence type="ECO:0000256" key="12">
    <source>
        <dbReference type="ARBA" id="ARBA00022842"/>
    </source>
</evidence>
<keyword evidence="11 16" id="KW-0269">Exonuclease</keyword>
<name>A0ABQ5ZSC8_9GAMM</name>
<evidence type="ECO:0000256" key="10">
    <source>
        <dbReference type="ARBA" id="ARBA00022801"/>
    </source>
</evidence>
<evidence type="ECO:0000256" key="7">
    <source>
        <dbReference type="ARBA" id="ARBA00022705"/>
    </source>
</evidence>
<keyword evidence="7 16" id="KW-0235">DNA replication</keyword>
<proteinExistence type="predicted"/>
<sequence>MRQVVLDTETTGIDPKEGHRLIEIGCVEMVSRNLTGKNFHEYMNPEREVDEEAAQVHGFTWEDLKDKPLFAQLADSFVEYIQGTELIIHNAPFDVGFLDNELEMLNQQLGEARYGKIEDYCKVFDTLAFARRRHPGQRNSLDALCKRYNIDNTARTLHGALLDSEILADLYLTMTGGQTRLLLGGDEDDEMSGVVRDLNSTIRRVAFEDQQNLRVQLATEEELAAHQAKLEFVSKKAGQTSLWQQMEQQDVAPPTS</sequence>
<evidence type="ECO:0000256" key="8">
    <source>
        <dbReference type="ARBA" id="ARBA00022722"/>
    </source>
</evidence>
<dbReference type="InterPro" id="IPR006054">
    <property type="entry name" value="DnaQ"/>
</dbReference>
<dbReference type="NCBIfam" id="TIGR00573">
    <property type="entry name" value="dnaq"/>
    <property type="match status" value="1"/>
</dbReference>
<evidence type="ECO:0000256" key="1">
    <source>
        <dbReference type="ARBA" id="ARBA00001936"/>
    </source>
</evidence>
<dbReference type="InterPro" id="IPR006309">
    <property type="entry name" value="DnaQ_proteo"/>
</dbReference>
<evidence type="ECO:0000256" key="16">
    <source>
        <dbReference type="RuleBase" id="RU364087"/>
    </source>
</evidence>
<comment type="caution">
    <text evidence="18">The sequence shown here is derived from an EMBL/GenBank/DDBJ whole genome shotgun (WGS) entry which is preliminary data.</text>
</comment>
<dbReference type="RefSeq" id="WP_027850358.1">
    <property type="nucleotide sequence ID" value="NZ_BSOR01000006.1"/>
</dbReference>
<keyword evidence="8 16" id="KW-0540">Nuclease</keyword>
<dbReference type="PANTHER" id="PTHR30231:SF41">
    <property type="entry name" value="DNA POLYMERASE III SUBUNIT EPSILON"/>
    <property type="match status" value="1"/>
</dbReference>
<evidence type="ECO:0000256" key="14">
    <source>
        <dbReference type="ARBA" id="ARBA00023211"/>
    </source>
</evidence>
<dbReference type="InterPro" id="IPR036397">
    <property type="entry name" value="RNaseH_sf"/>
</dbReference>
<comment type="catalytic activity">
    <reaction evidence="15 16">
        <text>DNA(n) + a 2'-deoxyribonucleoside 5'-triphosphate = DNA(n+1) + diphosphate</text>
        <dbReference type="Rhea" id="RHEA:22508"/>
        <dbReference type="Rhea" id="RHEA-COMP:17339"/>
        <dbReference type="Rhea" id="RHEA-COMP:17340"/>
        <dbReference type="ChEBI" id="CHEBI:33019"/>
        <dbReference type="ChEBI" id="CHEBI:61560"/>
        <dbReference type="ChEBI" id="CHEBI:173112"/>
        <dbReference type="EC" id="2.7.7.7"/>
    </reaction>
</comment>
<dbReference type="InterPro" id="IPR013520">
    <property type="entry name" value="Ribonucl_H"/>
</dbReference>
<accession>A0ABQ5ZSC8</accession>
<keyword evidence="13 16" id="KW-0239">DNA-directed DNA polymerase</keyword>
<keyword evidence="19" id="KW-1185">Reference proteome</keyword>
<dbReference type="Gene3D" id="3.30.420.10">
    <property type="entry name" value="Ribonuclease H-like superfamily/Ribonuclease H"/>
    <property type="match status" value="1"/>
</dbReference>
<evidence type="ECO:0000313" key="18">
    <source>
        <dbReference type="EMBL" id="GLR62869.1"/>
    </source>
</evidence>
<dbReference type="NCBIfam" id="NF004316">
    <property type="entry name" value="PRK05711.1"/>
    <property type="match status" value="1"/>
</dbReference>
<evidence type="ECO:0000256" key="6">
    <source>
        <dbReference type="ARBA" id="ARBA00022695"/>
    </source>
</evidence>
<evidence type="ECO:0000256" key="11">
    <source>
        <dbReference type="ARBA" id="ARBA00022839"/>
    </source>
</evidence>
<evidence type="ECO:0000313" key="19">
    <source>
        <dbReference type="Proteomes" id="UP001156682"/>
    </source>
</evidence>
<evidence type="ECO:0000256" key="3">
    <source>
        <dbReference type="ARBA" id="ARBA00012417"/>
    </source>
</evidence>
<feature type="domain" description="Exonuclease" evidence="17">
    <location>
        <begin position="2"/>
        <end position="180"/>
    </location>
</feature>
<dbReference type="NCBIfam" id="TIGR01406">
    <property type="entry name" value="dnaQ_proteo"/>
    <property type="match status" value="1"/>
</dbReference>
<dbReference type="CDD" id="cd06131">
    <property type="entry name" value="DNA_pol_III_epsilon_Ecoli_like"/>
    <property type="match status" value="1"/>
</dbReference>
<dbReference type="SUPFAM" id="SSF53098">
    <property type="entry name" value="Ribonuclease H-like"/>
    <property type="match status" value="1"/>
</dbReference>
<keyword evidence="9 16" id="KW-0479">Metal-binding</keyword>
<evidence type="ECO:0000256" key="2">
    <source>
        <dbReference type="ARBA" id="ARBA00001946"/>
    </source>
</evidence>
<evidence type="ECO:0000256" key="9">
    <source>
        <dbReference type="ARBA" id="ARBA00022723"/>
    </source>
</evidence>
<dbReference type="EC" id="2.7.7.7" evidence="3 16"/>
<gene>
    <name evidence="16 18" type="primary">dnaQ</name>
    <name evidence="18" type="ORF">GCM10007878_03040</name>
</gene>
<comment type="function">
    <text evidence="16">DNA polymerase III is a complex, multichain enzyme responsible for most of the replicative synthesis in bacteria. The epsilon subunit contain the editing function and is a proofreading 3'-5' exonuclease.</text>
</comment>
<evidence type="ECO:0000256" key="15">
    <source>
        <dbReference type="ARBA" id="ARBA00049244"/>
    </source>
</evidence>
<dbReference type="PANTHER" id="PTHR30231">
    <property type="entry name" value="DNA POLYMERASE III SUBUNIT EPSILON"/>
    <property type="match status" value="1"/>
</dbReference>
<dbReference type="InterPro" id="IPR012337">
    <property type="entry name" value="RNaseH-like_sf"/>
</dbReference>
<dbReference type="Pfam" id="PF00929">
    <property type="entry name" value="RNase_T"/>
    <property type="match status" value="1"/>
</dbReference>
<protein>
    <recommendedName>
        <fullName evidence="4 16">DNA polymerase III subunit epsilon</fullName>
        <ecNumber evidence="3 16">2.7.7.7</ecNumber>
    </recommendedName>
</protein>
<evidence type="ECO:0000256" key="5">
    <source>
        <dbReference type="ARBA" id="ARBA00022679"/>
    </source>
</evidence>
<comment type="cofactor">
    <cofactor evidence="2 16">
        <name>Mg(2+)</name>
        <dbReference type="ChEBI" id="CHEBI:18420"/>
    </cofactor>
</comment>
<evidence type="ECO:0000259" key="17">
    <source>
        <dbReference type="SMART" id="SM00479"/>
    </source>
</evidence>
<keyword evidence="10 16" id="KW-0378">Hydrolase</keyword>
<keyword evidence="6 16" id="KW-0548">Nucleotidyltransferase</keyword>
<organism evidence="18 19">
    <name type="scientific">Marinospirillum insulare</name>
    <dbReference type="NCBI Taxonomy" id="217169"/>
    <lineage>
        <taxon>Bacteria</taxon>
        <taxon>Pseudomonadati</taxon>
        <taxon>Pseudomonadota</taxon>
        <taxon>Gammaproteobacteria</taxon>
        <taxon>Oceanospirillales</taxon>
        <taxon>Oceanospirillaceae</taxon>
        <taxon>Marinospirillum</taxon>
    </lineage>
</organism>
<evidence type="ECO:0000256" key="13">
    <source>
        <dbReference type="ARBA" id="ARBA00022932"/>
    </source>
</evidence>
<reference evidence="19" key="1">
    <citation type="journal article" date="2019" name="Int. J. Syst. Evol. Microbiol.">
        <title>The Global Catalogue of Microorganisms (GCM) 10K type strain sequencing project: providing services to taxonomists for standard genome sequencing and annotation.</title>
        <authorList>
            <consortium name="The Broad Institute Genomics Platform"/>
            <consortium name="The Broad Institute Genome Sequencing Center for Infectious Disease"/>
            <person name="Wu L."/>
            <person name="Ma J."/>
        </authorList>
    </citation>
    <scope>NUCLEOTIDE SEQUENCE [LARGE SCALE GENOMIC DNA]</scope>
    <source>
        <strain evidence="19">NBRC 100033</strain>
    </source>
</reference>
<keyword evidence="14 16" id="KW-0464">Manganese</keyword>
<comment type="cofactor">
    <cofactor evidence="1 16">
        <name>Mn(2+)</name>
        <dbReference type="ChEBI" id="CHEBI:29035"/>
    </cofactor>
</comment>
<dbReference type="Proteomes" id="UP001156682">
    <property type="component" value="Unassembled WGS sequence"/>
</dbReference>
<keyword evidence="5 16" id="KW-0808">Transferase</keyword>
<keyword evidence="12 16" id="KW-0460">Magnesium</keyword>
<dbReference type="SMART" id="SM00479">
    <property type="entry name" value="EXOIII"/>
    <property type="match status" value="1"/>
</dbReference>
<comment type="subunit">
    <text evidence="16">DNA polymerase III contains a core (composed of alpha, epsilon and theta chains) that associates with a tau subunit. This core dimerizes to form the POLIII' complex. PolIII' associates with the gamma complex (composed of gamma, delta, delta', psi and chi chains) and with the beta chain to form the complete DNA polymerase III complex.</text>
</comment>
<evidence type="ECO:0000256" key="4">
    <source>
        <dbReference type="ARBA" id="ARBA00020352"/>
    </source>
</evidence>